<dbReference type="RefSeq" id="WP_038526704.1">
    <property type="nucleotide sequence ID" value="NZ_HG315671.1"/>
</dbReference>
<keyword evidence="9 13" id="KW-0798">TonB box</keyword>
<dbReference type="InterPro" id="IPR008969">
    <property type="entry name" value="CarboxyPept-like_regulatory"/>
</dbReference>
<evidence type="ECO:0000256" key="13">
    <source>
        <dbReference type="RuleBase" id="RU003357"/>
    </source>
</evidence>
<dbReference type="STRING" id="1347342.BN863_3280"/>
<evidence type="ECO:0000256" key="11">
    <source>
        <dbReference type="ARBA" id="ARBA00023237"/>
    </source>
</evidence>
<evidence type="ECO:0000256" key="8">
    <source>
        <dbReference type="ARBA" id="ARBA00023065"/>
    </source>
</evidence>
<evidence type="ECO:0000256" key="10">
    <source>
        <dbReference type="ARBA" id="ARBA00023136"/>
    </source>
</evidence>
<dbReference type="GO" id="GO:0015344">
    <property type="term" value="F:siderophore uptake transmembrane transporter activity"/>
    <property type="evidence" value="ECO:0007669"/>
    <property type="project" value="TreeGrafter"/>
</dbReference>
<evidence type="ECO:0000313" key="17">
    <source>
        <dbReference type="EMBL" id="CDF78040.1"/>
    </source>
</evidence>
<keyword evidence="17" id="KW-0675">Receptor</keyword>
<dbReference type="InterPro" id="IPR039426">
    <property type="entry name" value="TonB-dep_rcpt-like"/>
</dbReference>
<feature type="domain" description="TonB-dependent receptor plug" evidence="16">
    <location>
        <begin position="121"/>
        <end position="235"/>
    </location>
</feature>
<accession>T2KGX8</accession>
<evidence type="ECO:0000256" key="6">
    <source>
        <dbReference type="ARBA" id="ARBA00022729"/>
    </source>
</evidence>
<reference evidence="17 18" key="1">
    <citation type="journal article" date="2013" name="Appl. Environ. Microbiol.">
        <title>The genome of the alga-associated marine flavobacterium Formosa agariphila KMM 3901T reveals a broad potential for degradation of algal polysaccharides.</title>
        <authorList>
            <person name="Mann A.J."/>
            <person name="Hahnke R.L."/>
            <person name="Huang S."/>
            <person name="Werner J."/>
            <person name="Xing P."/>
            <person name="Barbeyron T."/>
            <person name="Huettel B."/>
            <person name="Stueber K."/>
            <person name="Reinhardt R."/>
            <person name="Harder J."/>
            <person name="Gloeckner F.O."/>
            <person name="Amann R.I."/>
            <person name="Teeling H."/>
        </authorList>
    </citation>
    <scope>NUCLEOTIDE SEQUENCE [LARGE SCALE GENOMIC DNA]</scope>
    <source>
        <strain evidence="18">DSM 15362 / KCTC 12365 / LMG 23005 / KMM 3901</strain>
    </source>
</reference>
<keyword evidence="7" id="KW-0408">Iron</keyword>
<comment type="subcellular location">
    <subcellularLocation>
        <location evidence="1 12">Cell outer membrane</location>
        <topology evidence="1 12">Multi-pass membrane protein</topology>
    </subcellularLocation>
</comment>
<protein>
    <submittedName>
        <fullName evidence="17">TonB-dependent receptor</fullName>
    </submittedName>
</protein>
<keyword evidence="6 14" id="KW-0732">Signal</keyword>
<dbReference type="InterPro" id="IPR037066">
    <property type="entry name" value="Plug_dom_sf"/>
</dbReference>
<dbReference type="Gene3D" id="2.40.170.20">
    <property type="entry name" value="TonB-dependent receptor, beta-barrel domain"/>
    <property type="match status" value="1"/>
</dbReference>
<evidence type="ECO:0000256" key="4">
    <source>
        <dbReference type="ARBA" id="ARBA00022496"/>
    </source>
</evidence>
<evidence type="ECO:0000256" key="7">
    <source>
        <dbReference type="ARBA" id="ARBA00023004"/>
    </source>
</evidence>
<dbReference type="Proteomes" id="UP000016160">
    <property type="component" value="Chromosome"/>
</dbReference>
<dbReference type="PROSITE" id="PS52016">
    <property type="entry name" value="TONB_DEPENDENT_REC_3"/>
    <property type="match status" value="1"/>
</dbReference>
<feature type="chain" id="PRO_5004590863" evidence="14">
    <location>
        <begin position="22"/>
        <end position="941"/>
    </location>
</feature>
<evidence type="ECO:0000256" key="1">
    <source>
        <dbReference type="ARBA" id="ARBA00004571"/>
    </source>
</evidence>
<dbReference type="PANTHER" id="PTHR32552">
    <property type="entry name" value="FERRICHROME IRON RECEPTOR-RELATED"/>
    <property type="match status" value="1"/>
</dbReference>
<sequence>MNLIKSLIAFLFLTQSFIIHSQSSISGTLSDQNNQPIEGGTISLSSQSNRYTISGPKGEFNFTNIPFGEYTINISHLGFKPISERIKIDKDNMTLSYFLDTDLLNLHTVVLTGNFSPKAQLESSTSVSTLNSEHIQQVYPRGTANLLENIPGTFTDASAGEVFTKVYTRGISAAAEDDMGWYYVSLQEDGLPVSLVQHSYYSPDIFNRVDLTTGKVEALRGGTASIIAMNAPGGVYNFISKNNSSEGLNGEVQLQTGIQGDGNMMYRADAVIGGALGNNWFFNAGGHYRHDDGARNTDFTFSKGGQFKFDVTKETSRGYFKLYGKYLNDYTNRYNGVAATNWDNPTAAFGQNFHNTALLMPSFNANIPDGRTLSEGGTNSFNPANGVHAKDLAFGFDFSQNLGNDWSIKNNMKFSSKNANWQTAISNAFVSISDPTAYYLVSNGNPFPVGQIVFREANSGTELARIDNSGIFSGEASQYLTDGTLPNDAIMGTSTWYKDNDADEFMQQLTLNKSWDTHDLNFGFATGFSDTSVFTQGSFAFSTYENSPQMLQVTLENPGEPVIALSDEFGVSNYGGLFFTNSRAKISQVAAFANDQWEISDRIQLDLGLRFESINHNGSNDSYAPFTQSGGLDLDETTAYDNNILAPTGEIHEFDYTYNYLSYSFGLNYKLTRDASLFGRVSKGNKAPELNYYFNNFSNVPINQAGEIQQINQVEIGVKSILKDFSFTTTLFWSELNNIGISNFEFDGDTGSIFYTPMQFNTSRTLGLEWESIYTPFQNIAFRFNGIIQNPKATDWTIYDASGTVDTADDSIVDYSGNTLPFNPKVMFNLAIEYNKNRVSSFLKWRYTGTREANVGNAFQLDAFSVFDAGLGYKITNNLSANLLVTNLFNSDGLANFMGANSFGANANGVTSEYIDNNPNASFIVIPILPRASLLQLNYTF</sequence>
<dbReference type="HOGENOM" id="CLU_012070_0_0_10"/>
<dbReference type="OrthoDB" id="1122665at2"/>
<dbReference type="SUPFAM" id="SSF49464">
    <property type="entry name" value="Carboxypeptidase regulatory domain-like"/>
    <property type="match status" value="1"/>
</dbReference>
<dbReference type="AlphaFoldDB" id="T2KGX8"/>
<keyword evidence="2 12" id="KW-0813">Transport</keyword>
<organism evidence="17 18">
    <name type="scientific">Formosa agariphila (strain DSM 15362 / KCTC 12365 / LMG 23005 / KMM 3901 / M-2Alg 35-1)</name>
    <dbReference type="NCBI Taxonomy" id="1347342"/>
    <lineage>
        <taxon>Bacteria</taxon>
        <taxon>Pseudomonadati</taxon>
        <taxon>Bacteroidota</taxon>
        <taxon>Flavobacteriia</taxon>
        <taxon>Flavobacteriales</taxon>
        <taxon>Flavobacteriaceae</taxon>
        <taxon>Formosa</taxon>
    </lineage>
</organism>
<keyword evidence="10 12" id="KW-0472">Membrane</keyword>
<evidence type="ECO:0000256" key="2">
    <source>
        <dbReference type="ARBA" id="ARBA00022448"/>
    </source>
</evidence>
<evidence type="ECO:0000256" key="9">
    <source>
        <dbReference type="ARBA" id="ARBA00023077"/>
    </source>
</evidence>
<dbReference type="EMBL" id="HG315671">
    <property type="protein sequence ID" value="CDF78040.1"/>
    <property type="molecule type" value="Genomic_DNA"/>
</dbReference>
<evidence type="ECO:0000256" key="14">
    <source>
        <dbReference type="SAM" id="SignalP"/>
    </source>
</evidence>
<evidence type="ECO:0000313" key="18">
    <source>
        <dbReference type="Proteomes" id="UP000016160"/>
    </source>
</evidence>
<keyword evidence="8" id="KW-0406">Ion transport</keyword>
<dbReference type="Gene3D" id="2.170.130.10">
    <property type="entry name" value="TonB-dependent receptor, plug domain"/>
    <property type="match status" value="1"/>
</dbReference>
<dbReference type="Pfam" id="PF00593">
    <property type="entry name" value="TonB_dep_Rec_b-barrel"/>
    <property type="match status" value="1"/>
</dbReference>
<dbReference type="InterPro" id="IPR036942">
    <property type="entry name" value="Beta-barrel_TonB_sf"/>
</dbReference>
<dbReference type="GO" id="GO:0009279">
    <property type="term" value="C:cell outer membrane"/>
    <property type="evidence" value="ECO:0007669"/>
    <property type="project" value="UniProtKB-SubCell"/>
</dbReference>
<dbReference type="PANTHER" id="PTHR32552:SF89">
    <property type="entry name" value="CATECHOLATE SIDEROPHORE RECEPTOR FIU"/>
    <property type="match status" value="1"/>
</dbReference>
<keyword evidence="11 12" id="KW-0998">Cell outer membrane</keyword>
<dbReference type="eggNOG" id="COG4773">
    <property type="taxonomic scope" value="Bacteria"/>
</dbReference>
<comment type="similarity">
    <text evidence="12 13">Belongs to the TonB-dependent receptor family.</text>
</comment>
<dbReference type="Pfam" id="PF07715">
    <property type="entry name" value="Plug"/>
    <property type="match status" value="1"/>
</dbReference>
<dbReference type="Gene3D" id="2.60.40.1120">
    <property type="entry name" value="Carboxypeptidase-like, regulatory domain"/>
    <property type="match status" value="1"/>
</dbReference>
<dbReference type="Pfam" id="PF13715">
    <property type="entry name" value="CarbopepD_reg_2"/>
    <property type="match status" value="1"/>
</dbReference>
<keyword evidence="3 12" id="KW-1134">Transmembrane beta strand</keyword>
<evidence type="ECO:0000259" key="16">
    <source>
        <dbReference type="Pfam" id="PF07715"/>
    </source>
</evidence>
<evidence type="ECO:0000256" key="5">
    <source>
        <dbReference type="ARBA" id="ARBA00022692"/>
    </source>
</evidence>
<keyword evidence="5 12" id="KW-0812">Transmembrane</keyword>
<dbReference type="SUPFAM" id="SSF56935">
    <property type="entry name" value="Porins"/>
    <property type="match status" value="1"/>
</dbReference>
<evidence type="ECO:0000256" key="12">
    <source>
        <dbReference type="PROSITE-ProRule" id="PRU01360"/>
    </source>
</evidence>
<keyword evidence="18" id="KW-1185">Reference proteome</keyword>
<dbReference type="InterPro" id="IPR000531">
    <property type="entry name" value="Beta-barrel_TonB"/>
</dbReference>
<proteinExistence type="inferred from homology"/>
<gene>
    <name evidence="17" type="ORF">BN863_3280</name>
</gene>
<name>T2KGX8_FORAG</name>
<evidence type="ECO:0000256" key="3">
    <source>
        <dbReference type="ARBA" id="ARBA00022452"/>
    </source>
</evidence>
<evidence type="ECO:0000259" key="15">
    <source>
        <dbReference type="Pfam" id="PF00593"/>
    </source>
</evidence>
<keyword evidence="4" id="KW-0410">Iron transport</keyword>
<feature type="domain" description="TonB-dependent receptor-like beta-barrel" evidence="15">
    <location>
        <begin position="326"/>
        <end position="888"/>
    </location>
</feature>
<dbReference type="InterPro" id="IPR012910">
    <property type="entry name" value="Plug_dom"/>
</dbReference>
<feature type="signal peptide" evidence="14">
    <location>
        <begin position="1"/>
        <end position="21"/>
    </location>
</feature>
<dbReference type="PATRIC" id="fig|1347342.6.peg.332"/>